<reference evidence="1 2" key="1">
    <citation type="submission" date="2014-09" db="EMBL/GenBank/DDBJ databases">
        <title>Sporocytophaga myxococcoides PG-01 genome sequencing.</title>
        <authorList>
            <person name="Liu L."/>
            <person name="Gao P.J."/>
            <person name="Chen G.J."/>
            <person name="Wang L.S."/>
        </authorList>
    </citation>
    <scope>NUCLEOTIDE SEQUENCE [LARGE SCALE GENOMIC DNA]</scope>
    <source>
        <strain evidence="1 2">PG-01</strain>
    </source>
</reference>
<dbReference type="AlphaFoldDB" id="A0A098LHV2"/>
<evidence type="ECO:0008006" key="3">
    <source>
        <dbReference type="Google" id="ProtNLM"/>
    </source>
</evidence>
<protein>
    <recommendedName>
        <fullName evidence="3">DUF1440 domain-containing protein</fullName>
    </recommendedName>
</protein>
<dbReference type="Proteomes" id="UP000030185">
    <property type="component" value="Unassembled WGS sequence"/>
</dbReference>
<comment type="caution">
    <text evidence="1">The sequence shown here is derived from an EMBL/GenBank/DDBJ whole genome shotgun (WGS) entry which is preliminary data.</text>
</comment>
<dbReference type="EMBL" id="BBLT01000008">
    <property type="protein sequence ID" value="GAL86530.1"/>
    <property type="molecule type" value="Genomic_DNA"/>
</dbReference>
<dbReference type="STRING" id="153721.MYP_3760"/>
<organism evidence="1 2">
    <name type="scientific">Sporocytophaga myxococcoides</name>
    <dbReference type="NCBI Taxonomy" id="153721"/>
    <lineage>
        <taxon>Bacteria</taxon>
        <taxon>Pseudomonadati</taxon>
        <taxon>Bacteroidota</taxon>
        <taxon>Cytophagia</taxon>
        <taxon>Cytophagales</taxon>
        <taxon>Cytophagaceae</taxon>
        <taxon>Sporocytophaga</taxon>
    </lineage>
</organism>
<keyword evidence="2" id="KW-1185">Reference proteome</keyword>
<proteinExistence type="predicted"/>
<evidence type="ECO:0000313" key="1">
    <source>
        <dbReference type="EMBL" id="GAL86530.1"/>
    </source>
</evidence>
<name>A0A098LHV2_9BACT</name>
<gene>
    <name evidence="1" type="ORF">MYP_3760</name>
</gene>
<dbReference type="eggNOG" id="ENOG5032V0W">
    <property type="taxonomic scope" value="Bacteria"/>
</dbReference>
<sequence length="185" mass="20034">MNLGVNMGLFNLKKKSVRDRFKEKTIYSIGTFTGDLGRGLFAGFIGTAAMSFSQMLEMKITKRKGNDTPLQAVGKVLGIPVLDLMPVMKLLLKEKLVNIIHYAYGTAWGGVRGVIGATGLKGPLADAIHFSSVLGTELVMLPKLHLAPPVKKWDAQSISVSGVHHIVYALVSGVVFDLLKSGRKR</sequence>
<accession>A0A098LHV2</accession>
<evidence type="ECO:0000313" key="2">
    <source>
        <dbReference type="Proteomes" id="UP000030185"/>
    </source>
</evidence>